<dbReference type="InterPro" id="IPR027417">
    <property type="entry name" value="P-loop_NTPase"/>
</dbReference>
<accession>A0A166BAL0</accession>
<dbReference type="PATRIC" id="fig|49547.3.peg.838"/>
<comment type="caution">
    <text evidence="2">The sequence shown here is derived from an EMBL/GenBank/DDBJ whole genome shotgun (WGS) entry which is preliminary data.</text>
</comment>
<dbReference type="STRING" id="49547.MBCUR_07740"/>
<dbReference type="SUPFAM" id="SSF46785">
    <property type="entry name" value="Winged helix' DNA-binding domain"/>
    <property type="match status" value="1"/>
</dbReference>
<dbReference type="Proteomes" id="UP000077245">
    <property type="component" value="Unassembled WGS sequence"/>
</dbReference>
<dbReference type="InterPro" id="IPR011579">
    <property type="entry name" value="ATPase_dom"/>
</dbReference>
<name>A0A166BAL0_9EURY</name>
<dbReference type="CDD" id="cd00090">
    <property type="entry name" value="HTH_ARSR"/>
    <property type="match status" value="1"/>
</dbReference>
<protein>
    <submittedName>
        <fullName evidence="2">Archaeal ATPase</fullName>
    </submittedName>
</protein>
<dbReference type="Pfam" id="PF01637">
    <property type="entry name" value="ATPase_2"/>
    <property type="match status" value="1"/>
</dbReference>
<organism evidence="2 3">
    <name type="scientific">Methanobrevibacter curvatus</name>
    <dbReference type="NCBI Taxonomy" id="49547"/>
    <lineage>
        <taxon>Archaea</taxon>
        <taxon>Methanobacteriati</taxon>
        <taxon>Methanobacteriota</taxon>
        <taxon>Methanomada group</taxon>
        <taxon>Methanobacteria</taxon>
        <taxon>Methanobacteriales</taxon>
        <taxon>Methanobacteriaceae</taxon>
        <taxon>Methanobrevibacter</taxon>
    </lineage>
</organism>
<sequence>MLPWGNNTQLSSGEFYNRKNEIELLKSLLNTTSTGSPPAIIMPGIRGVGKSVLLKKIKKEMENDYLISYIDLTKSYGYQMGNLDEKGIIEEFYSSWIKASKEKNFNTLLNQIKMRIKSKTFEIRDIVDVGGFPVPVPKTEEDIKGLLEYTMELPQNIYNKHKKNIKGCIMIIDEIQALKDLGKNLDSFLWFFRSIIQNQRNVAYIFSGSLSSKDELLEQIGGSSGAFGGRMLTTEIKPFSIETTENYLKERIPELKFTVDGFERFYYCTKGIPYYINIFANLLEKNKKLNKENITKEFKRNLTMLADHLKLQWAVLNHSEQKILTLLLDKPVKRKDISLKLNRTSNSLSKPINNLIKKGLIEKNGQGTYYLTEQILKAWLKEEFKTNGVYPFRTKF</sequence>
<dbReference type="InterPro" id="IPR011991">
    <property type="entry name" value="ArsR-like_HTH"/>
</dbReference>
<dbReference type="RefSeq" id="WP_067090458.1">
    <property type="nucleotide sequence ID" value="NZ_LWMV01000156.1"/>
</dbReference>
<keyword evidence="3" id="KW-1185">Reference proteome</keyword>
<evidence type="ECO:0000259" key="1">
    <source>
        <dbReference type="Pfam" id="PF01637"/>
    </source>
</evidence>
<dbReference type="InterPro" id="IPR036390">
    <property type="entry name" value="WH_DNA-bd_sf"/>
</dbReference>
<evidence type="ECO:0000313" key="2">
    <source>
        <dbReference type="EMBL" id="KZX13086.1"/>
    </source>
</evidence>
<dbReference type="PANTHER" id="PTHR34301:SF8">
    <property type="entry name" value="ATPASE DOMAIN-CONTAINING PROTEIN"/>
    <property type="match status" value="1"/>
</dbReference>
<feature type="domain" description="ATPase" evidence="1">
    <location>
        <begin position="15"/>
        <end position="276"/>
    </location>
</feature>
<dbReference type="EMBL" id="LWMV01000156">
    <property type="protein sequence ID" value="KZX13086.1"/>
    <property type="molecule type" value="Genomic_DNA"/>
</dbReference>
<dbReference type="Gene3D" id="3.40.50.300">
    <property type="entry name" value="P-loop containing nucleotide triphosphate hydrolases"/>
    <property type="match status" value="1"/>
</dbReference>
<dbReference type="InterPro" id="IPR036388">
    <property type="entry name" value="WH-like_DNA-bd_sf"/>
</dbReference>
<dbReference type="OrthoDB" id="132045at2157"/>
<proteinExistence type="predicted"/>
<evidence type="ECO:0000313" key="3">
    <source>
        <dbReference type="Proteomes" id="UP000077245"/>
    </source>
</evidence>
<gene>
    <name evidence="2" type="ORF">MBCUR_07740</name>
</gene>
<dbReference type="AlphaFoldDB" id="A0A166BAL0"/>
<dbReference type="GO" id="GO:0005524">
    <property type="term" value="F:ATP binding"/>
    <property type="evidence" value="ECO:0007669"/>
    <property type="project" value="InterPro"/>
</dbReference>
<dbReference type="Gene3D" id="1.10.10.10">
    <property type="entry name" value="Winged helix-like DNA-binding domain superfamily/Winged helix DNA-binding domain"/>
    <property type="match status" value="1"/>
</dbReference>
<dbReference type="PANTHER" id="PTHR34301">
    <property type="entry name" value="DNA-BINDING PROTEIN-RELATED"/>
    <property type="match status" value="1"/>
</dbReference>
<reference evidence="2 3" key="1">
    <citation type="submission" date="2016-04" db="EMBL/GenBank/DDBJ databases">
        <title>Genome sequence of Methanobrevibacter curvatus DSM 11111.</title>
        <authorList>
            <person name="Poehlein A."/>
            <person name="Seedorf H."/>
            <person name="Daniel R."/>
        </authorList>
    </citation>
    <scope>NUCLEOTIDE SEQUENCE [LARGE SCALE GENOMIC DNA]</scope>
    <source>
        <strain evidence="2 3">DSM 11111</strain>
    </source>
</reference>
<dbReference type="SUPFAM" id="SSF52540">
    <property type="entry name" value="P-loop containing nucleoside triphosphate hydrolases"/>
    <property type="match status" value="1"/>
</dbReference>